<feature type="region of interest" description="Disordered" evidence="1">
    <location>
        <begin position="578"/>
        <end position="602"/>
    </location>
</feature>
<dbReference type="EMBL" id="JAERUA010000005">
    <property type="protein sequence ID" value="KAI1899368.1"/>
    <property type="molecule type" value="Genomic_DNA"/>
</dbReference>
<reference evidence="3" key="1">
    <citation type="submission" date="2021-01" db="EMBL/GenBank/DDBJ databases">
        <authorList>
            <person name="Zahm M."/>
            <person name="Roques C."/>
            <person name="Cabau C."/>
            <person name="Klopp C."/>
            <person name="Donnadieu C."/>
            <person name="Jouanno E."/>
            <person name="Lampietro C."/>
            <person name="Louis A."/>
            <person name="Herpin A."/>
            <person name="Echchiki A."/>
            <person name="Berthelot C."/>
            <person name="Parey E."/>
            <person name="Roest-Crollius H."/>
            <person name="Braasch I."/>
            <person name="Postlethwait J."/>
            <person name="Bobe J."/>
            <person name="Montfort J."/>
            <person name="Bouchez O."/>
            <person name="Begum T."/>
            <person name="Mejri S."/>
            <person name="Adams A."/>
            <person name="Chen W.-J."/>
            <person name="Guiguen Y."/>
        </authorList>
    </citation>
    <scope>NUCLEOTIDE SEQUENCE</scope>
    <source>
        <tissue evidence="3">Blood</tissue>
    </source>
</reference>
<dbReference type="SMART" id="SM01300">
    <property type="entry name" value="PEHE"/>
    <property type="match status" value="1"/>
</dbReference>
<keyword evidence="4" id="KW-1185">Reference proteome</keyword>
<feature type="compositionally biased region" description="Polar residues" evidence="1">
    <location>
        <begin position="752"/>
        <end position="764"/>
    </location>
</feature>
<accession>A0A8T3DXJ0</accession>
<dbReference type="Proteomes" id="UP000829720">
    <property type="component" value="Unassembled WGS sequence"/>
</dbReference>
<comment type="caution">
    <text evidence="3">The sequence shown here is derived from an EMBL/GenBank/DDBJ whole genome shotgun (WGS) entry which is preliminary data.</text>
</comment>
<dbReference type="Pfam" id="PF15275">
    <property type="entry name" value="PEHE"/>
    <property type="match status" value="1"/>
</dbReference>
<dbReference type="GO" id="GO:0035035">
    <property type="term" value="F:histone acetyltransferase binding"/>
    <property type="evidence" value="ECO:0007669"/>
    <property type="project" value="TreeGrafter"/>
</dbReference>
<dbReference type="Gene3D" id="6.10.250.3170">
    <property type="match status" value="1"/>
</dbReference>
<feature type="compositionally biased region" description="Basic residues" evidence="1">
    <location>
        <begin position="676"/>
        <end position="685"/>
    </location>
</feature>
<feature type="compositionally biased region" description="Low complexity" evidence="1">
    <location>
        <begin position="483"/>
        <end position="499"/>
    </location>
</feature>
<dbReference type="InterPro" id="IPR026180">
    <property type="entry name" value="NSL1"/>
</dbReference>
<proteinExistence type="predicted"/>
<dbReference type="GO" id="GO:0044545">
    <property type="term" value="C:NSL complex"/>
    <property type="evidence" value="ECO:0007669"/>
    <property type="project" value="TreeGrafter"/>
</dbReference>
<gene>
    <name evidence="3" type="ORF">AGOR_G00061060</name>
</gene>
<dbReference type="AlphaFoldDB" id="A0A8T3DXJ0"/>
<feature type="region of interest" description="Disordered" evidence="1">
    <location>
        <begin position="483"/>
        <end position="506"/>
    </location>
</feature>
<name>A0A8T3DXJ0_9TELE</name>
<feature type="region of interest" description="Disordered" evidence="1">
    <location>
        <begin position="672"/>
        <end position="765"/>
    </location>
</feature>
<organism evidence="3 4">
    <name type="scientific">Albula goreensis</name>
    <dbReference type="NCBI Taxonomy" id="1534307"/>
    <lineage>
        <taxon>Eukaryota</taxon>
        <taxon>Metazoa</taxon>
        <taxon>Chordata</taxon>
        <taxon>Craniata</taxon>
        <taxon>Vertebrata</taxon>
        <taxon>Euteleostomi</taxon>
        <taxon>Actinopterygii</taxon>
        <taxon>Neopterygii</taxon>
        <taxon>Teleostei</taxon>
        <taxon>Albuliformes</taxon>
        <taxon>Albulidae</taxon>
        <taxon>Albula</taxon>
    </lineage>
</organism>
<feature type="domain" description="PEHE" evidence="2">
    <location>
        <begin position="799"/>
        <end position="941"/>
    </location>
</feature>
<sequence length="977" mass="109235">MSKREKAHVQCPSLNAEELCPHQPQKMAPALTETASDGCGIHLSSPGVNLDGSLLGMEVDQQQMLMEDDCTQAAWLNLTFLPSPDTCSKDTLEVQTPFLSPLVQSSGSYRTMLHSSPGTLLNLLSLNKSLASPLLPCPQSPDVYFLSVSDHDGLGSERTFRNMSTQQPLLTECCLGEGETQAQTAPPILPWGKMGRKAGWHQDQAQPRSVVLEEAFLSQVQQCCSRQHTLLRQTTRVQRRLQALLGEHATRHCSLQLHGLVRTCFEGDAPPGSPFPLEPHSPLDKKPFDTPMGLEEERVPWNNITLSSPPQKVPSPLKRPAEVKTFVCCTKAVMSGLQDVLDSDATDSSSDEEWDLEGAQGANCVPICQGCEWRWQKERAEIGSRWTWLQVRVSELELQIQRLNDLQQQISSTKGGVVLAETQPLTNKRGQQVLLMDTTDCDIPSDSHDFTSDLELEPSSPTRLLRNIERQSAQLTQIVNSLMPPFSYSPSSSPTSKPTSRWRGRSKRGLCSSDQCLQGDPLFPGQVGLKRRRVCRRRQKLPQLDSTCVSARTRPLLTYHKPRLFTLDPLTCPRRQQGLEPKHSCNPPVTYAHPSHRNKTRRRGTCERLEQLRPHPVISLTSETPLPVLLQSTLFREDWVPQAAPVKTEGLSPYCCTNCDNKEACFPALNKSGQSKVHHGKRSRRGCGDGSPVRWTSAAEGRPRLAWQGGRKRGHSSGAVEDGTTPLSHLSELSYCLPPTPEDSPPELMTPRTKQTLKQPSQSSARRRLRGECFYNIDNIVIPMSLAASSKVERLQYKDILTPSWRIVNILPLEEEFREDEVEVLLDETFSLRHLEGEHRERLRWSSWGRGRSQRRSNRSSGSNNESVFDVDLSLSELAVQTDCLCVHPAAHTDDRPQEYPVLLPWEQRMFPLSEEEEEALRPEEDALSYLQSDSEGTESWSTDTCSEHSLSGTDCCITAPPSGGRWKNTLMADMSN</sequence>
<dbReference type="PANTHER" id="PTHR22443">
    <property type="entry name" value="NON-SPECIFIC LETHAL 1, ISOFORM M"/>
    <property type="match status" value="1"/>
</dbReference>
<evidence type="ECO:0000259" key="2">
    <source>
        <dbReference type="PROSITE" id="PS52052"/>
    </source>
</evidence>
<dbReference type="PANTHER" id="PTHR22443:SF16">
    <property type="entry name" value="KAT8 REGULATORY NSL COMPLEX SUBUNIT 1-LIKE PROTEIN"/>
    <property type="match status" value="1"/>
</dbReference>
<protein>
    <recommendedName>
        <fullName evidence="2">PEHE domain-containing protein</fullName>
    </recommendedName>
</protein>
<dbReference type="PROSITE" id="PS52052">
    <property type="entry name" value="PEHE"/>
    <property type="match status" value="1"/>
</dbReference>
<dbReference type="InterPro" id="IPR029332">
    <property type="entry name" value="PEHE_dom"/>
</dbReference>
<evidence type="ECO:0000313" key="3">
    <source>
        <dbReference type="EMBL" id="KAI1899368.1"/>
    </source>
</evidence>
<dbReference type="OrthoDB" id="6022640at2759"/>
<evidence type="ECO:0000256" key="1">
    <source>
        <dbReference type="SAM" id="MobiDB-lite"/>
    </source>
</evidence>
<evidence type="ECO:0000313" key="4">
    <source>
        <dbReference type="Proteomes" id="UP000829720"/>
    </source>
</evidence>